<feature type="binding site" evidence="8">
    <location>
        <position position="63"/>
    </location>
    <ligand>
        <name>Zn(2+)</name>
        <dbReference type="ChEBI" id="CHEBI:29105"/>
        <label>1</label>
        <note>catalytic</note>
    </ligand>
</feature>
<comment type="cofactor">
    <cofactor evidence="8">
        <name>Zn(2+)</name>
        <dbReference type="ChEBI" id="CHEBI:29105"/>
    </cofactor>
    <text evidence="8">Binds 2 Zn(2+) ions.</text>
</comment>
<dbReference type="Pfam" id="PF23023">
    <property type="entry name" value="Anti-Pycsar_Apyc1"/>
    <property type="match status" value="1"/>
</dbReference>
<gene>
    <name evidence="8" type="primary">rnz</name>
    <name evidence="10" type="ORF">CRI93_11305</name>
</gene>
<evidence type="ECO:0000256" key="8">
    <source>
        <dbReference type="HAMAP-Rule" id="MF_01818"/>
    </source>
</evidence>
<dbReference type="AlphaFoldDB" id="A0A2H3NJW0"/>
<keyword evidence="2 8" id="KW-0819">tRNA processing</keyword>
<feature type="binding site" evidence="8">
    <location>
        <position position="142"/>
    </location>
    <ligand>
        <name>Zn(2+)</name>
        <dbReference type="ChEBI" id="CHEBI:29105"/>
        <label>1</label>
        <note>catalytic</note>
    </ligand>
</feature>
<dbReference type="OrthoDB" id="9800940at2"/>
<evidence type="ECO:0000313" key="11">
    <source>
        <dbReference type="Proteomes" id="UP000221024"/>
    </source>
</evidence>
<reference evidence="10 11" key="1">
    <citation type="submission" date="2017-10" db="EMBL/GenBank/DDBJ databases">
        <title>Draft genome of Longimonas halophila.</title>
        <authorList>
            <person name="Goh K.M."/>
            <person name="Shamsir M.S."/>
            <person name="Lim S.W."/>
        </authorList>
    </citation>
    <scope>NUCLEOTIDE SEQUENCE [LARGE SCALE GENOMIC DNA]</scope>
    <source>
        <strain evidence="10 11">KCTC 42399</strain>
    </source>
</reference>
<feature type="binding site" evidence="8">
    <location>
        <position position="213"/>
    </location>
    <ligand>
        <name>Zn(2+)</name>
        <dbReference type="ChEBI" id="CHEBI:29105"/>
        <label>1</label>
        <note>catalytic</note>
    </ligand>
</feature>
<comment type="catalytic activity">
    <reaction evidence="8">
        <text>Endonucleolytic cleavage of RNA, removing extra 3' nucleotides from tRNA precursor, generating 3' termini of tRNAs. A 3'-hydroxy group is left at the tRNA terminus and a 5'-phosphoryl group is left at the trailer molecule.</text>
        <dbReference type="EC" id="3.1.26.11"/>
    </reaction>
</comment>
<feature type="binding site" evidence="8">
    <location>
        <position position="65"/>
    </location>
    <ligand>
        <name>Zn(2+)</name>
        <dbReference type="ChEBI" id="CHEBI:29105"/>
        <label>2</label>
        <note>catalytic</note>
    </ligand>
</feature>
<name>A0A2H3NJW0_9BACT</name>
<keyword evidence="11" id="KW-1185">Reference proteome</keyword>
<evidence type="ECO:0000256" key="5">
    <source>
        <dbReference type="ARBA" id="ARBA00022759"/>
    </source>
</evidence>
<comment type="caution">
    <text evidence="10">The sequence shown here is derived from an EMBL/GenBank/DDBJ whole genome shotgun (WGS) entry which is preliminary data.</text>
</comment>
<feature type="region of interest" description="Disordered" evidence="9">
    <location>
        <begin position="172"/>
        <end position="204"/>
    </location>
</feature>
<evidence type="ECO:0000313" key="10">
    <source>
        <dbReference type="EMBL" id="PEN06058.1"/>
    </source>
</evidence>
<dbReference type="InterPro" id="IPR036866">
    <property type="entry name" value="RibonucZ/Hydroxyglut_hydro"/>
</dbReference>
<accession>A0A2H3NJW0</accession>
<keyword evidence="5 8" id="KW-0255">Endonuclease</keyword>
<dbReference type="NCBIfam" id="NF000801">
    <property type="entry name" value="PRK00055.1-3"/>
    <property type="match status" value="1"/>
</dbReference>
<keyword evidence="3 8" id="KW-0540">Nuclease</keyword>
<organism evidence="10 11">
    <name type="scientific">Longimonas halophila</name>
    <dbReference type="NCBI Taxonomy" id="1469170"/>
    <lineage>
        <taxon>Bacteria</taxon>
        <taxon>Pseudomonadati</taxon>
        <taxon>Rhodothermota</taxon>
        <taxon>Rhodothermia</taxon>
        <taxon>Rhodothermales</taxon>
        <taxon>Salisaetaceae</taxon>
        <taxon>Longimonas</taxon>
    </lineage>
</organism>
<dbReference type="RefSeq" id="WP_098062747.1">
    <property type="nucleotide sequence ID" value="NZ_PDEP01000010.1"/>
</dbReference>
<dbReference type="Proteomes" id="UP000221024">
    <property type="component" value="Unassembled WGS sequence"/>
</dbReference>
<comment type="function">
    <text evidence="8">Zinc phosphodiesterase, which displays some tRNA 3'-processing endonuclease activity. Probably involved in tRNA maturation, by removing a 3'-trailer from precursor tRNA.</text>
</comment>
<evidence type="ECO:0000256" key="6">
    <source>
        <dbReference type="ARBA" id="ARBA00022801"/>
    </source>
</evidence>
<feature type="active site" description="Proton acceptor" evidence="8">
    <location>
        <position position="65"/>
    </location>
</feature>
<evidence type="ECO:0000256" key="2">
    <source>
        <dbReference type="ARBA" id="ARBA00022694"/>
    </source>
</evidence>
<evidence type="ECO:0000256" key="7">
    <source>
        <dbReference type="ARBA" id="ARBA00022833"/>
    </source>
</evidence>
<feature type="binding site" evidence="8">
    <location>
        <position position="213"/>
    </location>
    <ligand>
        <name>Zn(2+)</name>
        <dbReference type="ChEBI" id="CHEBI:29105"/>
        <label>2</label>
        <note>catalytic</note>
    </ligand>
</feature>
<evidence type="ECO:0000256" key="3">
    <source>
        <dbReference type="ARBA" id="ARBA00022722"/>
    </source>
</evidence>
<dbReference type="InterPro" id="IPR013471">
    <property type="entry name" value="RNase_Z/BN"/>
</dbReference>
<keyword evidence="4 8" id="KW-0479">Metal-binding</keyword>
<comment type="subunit">
    <text evidence="1 8">Homodimer.</text>
</comment>
<feature type="binding site" evidence="8">
    <location>
        <position position="271"/>
    </location>
    <ligand>
        <name>Zn(2+)</name>
        <dbReference type="ChEBI" id="CHEBI:29105"/>
        <label>2</label>
        <note>catalytic</note>
    </ligand>
</feature>
<evidence type="ECO:0000256" key="9">
    <source>
        <dbReference type="SAM" id="MobiDB-lite"/>
    </source>
</evidence>
<dbReference type="EC" id="3.1.26.11" evidence="8"/>
<dbReference type="GO" id="GO:0008270">
    <property type="term" value="F:zinc ion binding"/>
    <property type="evidence" value="ECO:0007669"/>
    <property type="project" value="UniProtKB-UniRule"/>
</dbReference>
<proteinExistence type="inferred from homology"/>
<keyword evidence="6 8" id="KW-0378">Hydrolase</keyword>
<dbReference type="SUPFAM" id="SSF56281">
    <property type="entry name" value="Metallo-hydrolase/oxidoreductase"/>
    <property type="match status" value="1"/>
</dbReference>
<dbReference type="GO" id="GO:0042781">
    <property type="term" value="F:3'-tRNA processing endoribonuclease activity"/>
    <property type="evidence" value="ECO:0007669"/>
    <property type="project" value="UniProtKB-UniRule"/>
</dbReference>
<dbReference type="EMBL" id="PDEP01000010">
    <property type="protein sequence ID" value="PEN06058.1"/>
    <property type="molecule type" value="Genomic_DNA"/>
</dbReference>
<dbReference type="PANTHER" id="PTHR46018">
    <property type="entry name" value="ZINC PHOSPHODIESTERASE ELAC PROTEIN 1"/>
    <property type="match status" value="1"/>
</dbReference>
<evidence type="ECO:0000256" key="1">
    <source>
        <dbReference type="ARBA" id="ARBA00011738"/>
    </source>
</evidence>
<dbReference type="Gene3D" id="3.60.15.10">
    <property type="entry name" value="Ribonuclease Z/Hydroxyacylglutathione hydrolase-like"/>
    <property type="match status" value="1"/>
</dbReference>
<keyword evidence="7 8" id="KW-0862">Zinc</keyword>
<feature type="binding site" evidence="8">
    <location>
        <position position="61"/>
    </location>
    <ligand>
        <name>Zn(2+)</name>
        <dbReference type="ChEBI" id="CHEBI:29105"/>
        <label>1</label>
        <note>catalytic</note>
    </ligand>
</feature>
<evidence type="ECO:0000256" key="4">
    <source>
        <dbReference type="ARBA" id="ARBA00022723"/>
    </source>
</evidence>
<dbReference type="CDD" id="cd07717">
    <property type="entry name" value="RNaseZ_ZiPD-like_MBL-fold"/>
    <property type="match status" value="1"/>
</dbReference>
<dbReference type="HAMAP" id="MF_01818">
    <property type="entry name" value="RNase_Z_BN"/>
    <property type="match status" value="1"/>
</dbReference>
<comment type="similarity">
    <text evidence="8">Belongs to the RNase Z family.</text>
</comment>
<protein>
    <recommendedName>
        <fullName evidence="8">Ribonuclease Z</fullName>
        <shortName evidence="8">RNase Z</shortName>
        <ecNumber evidence="8">3.1.26.11</ecNumber>
    </recommendedName>
    <alternativeName>
        <fullName evidence="8">tRNA 3 endonuclease</fullName>
    </alternativeName>
    <alternativeName>
        <fullName evidence="8">tRNase Z</fullName>
    </alternativeName>
</protein>
<sequence length="308" mass="33188">MPTFTPLGTASAVPAHGRHLSAALLTHHGRHILFDCGEGTQYRLHAVEASAARIDVIAITHLHGDHCYGLPGLLSSMALQQRTDPLVCIGPPGLKAWLAATPGTAPADLPFACTVREMIPPPACTTVWRGRHAWLEAHALDHRVPVMGYRWTTYTRTGPLDVERARALGVSHPPDFGRLKEGTPVTTDDGTRVRPDDVVGPPQPGVSCAYITDTRPGPGSRALAQRAHLAYHDATFGSEHAARATETGHSTAAQAAQIARRSGTHRLLLGHLSARYEDWSQLEAEARRIHPNTEGAREGHAYPIEPAD</sequence>
<feature type="binding site" evidence="8">
    <location>
        <position position="66"/>
    </location>
    <ligand>
        <name>Zn(2+)</name>
        <dbReference type="ChEBI" id="CHEBI:29105"/>
        <label>2</label>
        <note>catalytic</note>
    </ligand>
</feature>
<dbReference type="PANTHER" id="PTHR46018:SF2">
    <property type="entry name" value="ZINC PHOSPHODIESTERASE ELAC PROTEIN 1"/>
    <property type="match status" value="1"/>
</dbReference>